<evidence type="ECO:0000313" key="4">
    <source>
        <dbReference type="Proteomes" id="UP000320184"/>
    </source>
</evidence>
<accession>A0A538SCQ9</accession>
<proteinExistence type="inferred from homology"/>
<dbReference type="PANTHER" id="PTHR31350:SF21">
    <property type="entry name" value="F-BOX ONLY PROTEIN 21"/>
    <property type="match status" value="1"/>
</dbReference>
<dbReference type="Proteomes" id="UP000320184">
    <property type="component" value="Unassembled WGS sequence"/>
</dbReference>
<dbReference type="AlphaFoldDB" id="A0A538SCQ9"/>
<dbReference type="EMBL" id="VBOT01000127">
    <property type="protein sequence ID" value="TMQ49170.1"/>
    <property type="molecule type" value="Genomic_DNA"/>
</dbReference>
<dbReference type="Pfam" id="PF13371">
    <property type="entry name" value="TPR_9"/>
    <property type="match status" value="1"/>
</dbReference>
<protein>
    <submittedName>
        <fullName evidence="3">Tetratricopeptide repeat protein</fullName>
    </submittedName>
</protein>
<comment type="caution">
    <text evidence="3">The sequence shown here is derived from an EMBL/GenBank/DDBJ whole genome shotgun (WGS) entry which is preliminary data.</text>
</comment>
<dbReference type="InterPro" id="IPR011990">
    <property type="entry name" value="TPR-like_helical_dom_sf"/>
</dbReference>
<dbReference type="PANTHER" id="PTHR31350">
    <property type="entry name" value="SI:DKEY-261L7.2"/>
    <property type="match status" value="1"/>
</dbReference>
<sequence length="279" mass="31348">MSGPDRIRADFIQMVQQPEPAIDLARAALLIAAESDPDVDVEGELGILEGWAQELGRRIDPSWNNLQRLARLRAFVFEELGFRGDRQDYFSPSNSLLHQVLRRRLGIPLTLGIVMLELGWRIGIPFEGVGFPGHFLVRLAGEPRDLLLDPYRRGMSVHEEDCRKMLLDTTGGKMAFNDRLIASVGKRQMIARLLNNLKGAYLRAGQDALALAAVDRLLVLDPHDTDEMRDRGLLLYRLNQWAKALDCLRAYLEASPSAPDRPAIERHAAVLRQLLASLN</sequence>
<evidence type="ECO:0000256" key="1">
    <source>
        <dbReference type="ARBA" id="ARBA00007100"/>
    </source>
</evidence>
<evidence type="ECO:0000259" key="2">
    <source>
        <dbReference type="Pfam" id="PF13369"/>
    </source>
</evidence>
<dbReference type="SUPFAM" id="SSF48452">
    <property type="entry name" value="TPR-like"/>
    <property type="match status" value="1"/>
</dbReference>
<feature type="domain" description="Protein SirB1 N-terminal" evidence="2">
    <location>
        <begin position="48"/>
        <end position="195"/>
    </location>
</feature>
<evidence type="ECO:0000313" key="3">
    <source>
        <dbReference type="EMBL" id="TMQ49170.1"/>
    </source>
</evidence>
<gene>
    <name evidence="3" type="ORF">E6K73_10510</name>
</gene>
<reference evidence="3 4" key="1">
    <citation type="journal article" date="2019" name="Nat. Microbiol.">
        <title>Mediterranean grassland soil C-N compound turnover is dependent on rainfall and depth, and is mediated by genomically divergent microorganisms.</title>
        <authorList>
            <person name="Diamond S."/>
            <person name="Andeer P.F."/>
            <person name="Li Z."/>
            <person name="Crits-Christoph A."/>
            <person name="Burstein D."/>
            <person name="Anantharaman K."/>
            <person name="Lane K.R."/>
            <person name="Thomas B.C."/>
            <person name="Pan C."/>
            <person name="Northen T.R."/>
            <person name="Banfield J.F."/>
        </authorList>
    </citation>
    <scope>NUCLEOTIDE SEQUENCE [LARGE SCALE GENOMIC DNA]</scope>
    <source>
        <strain evidence="3">WS_3</strain>
    </source>
</reference>
<dbReference type="Gene3D" id="1.25.40.10">
    <property type="entry name" value="Tetratricopeptide repeat domain"/>
    <property type="match status" value="1"/>
</dbReference>
<dbReference type="InterPro" id="IPR032698">
    <property type="entry name" value="SirB1_N"/>
</dbReference>
<organism evidence="3 4">
    <name type="scientific">Eiseniibacteriota bacterium</name>
    <dbReference type="NCBI Taxonomy" id="2212470"/>
    <lineage>
        <taxon>Bacteria</taxon>
        <taxon>Candidatus Eiseniibacteriota</taxon>
    </lineage>
</organism>
<dbReference type="Pfam" id="PF13369">
    <property type="entry name" value="Transglut_core2"/>
    <property type="match status" value="1"/>
</dbReference>
<comment type="similarity">
    <text evidence="1">Belongs to the UPF0162 family.</text>
</comment>
<name>A0A538SCQ9_UNCEI</name>